<evidence type="ECO:0000313" key="2">
    <source>
        <dbReference type="EMBL" id="BBX32019.1"/>
    </source>
</evidence>
<dbReference type="Proteomes" id="UP000465622">
    <property type="component" value="Chromosome"/>
</dbReference>
<name>A0AAI8TRD3_MYCME</name>
<proteinExistence type="predicted"/>
<feature type="chain" id="PRO_5042594932" description="ATPase" evidence="1">
    <location>
        <begin position="22"/>
        <end position="218"/>
    </location>
</feature>
<feature type="signal peptide" evidence="1">
    <location>
        <begin position="1"/>
        <end position="21"/>
    </location>
</feature>
<evidence type="ECO:0000313" key="3">
    <source>
        <dbReference type="EMBL" id="BDY27172.1"/>
    </source>
</evidence>
<sequence>MIWAVGFAVSALSVGPAPAWAEPYDCPPLCDQIPDSAWIAAADIPLHRAYRWPELAGQAVSTAGPRFRFEEDCATPPLPGDARGFAVTARALVPQPEGQWQLQAQVLHWRGETWRGGQLASGAVQVAAQALRACQLTAPQNSPSITTDAPGRLAAVVSIDGNRVLHEYLLADVRNSTVVELAMWSTTPPQVPWPSIPDSQVFDAMARPLCTAYIGSCR</sequence>
<evidence type="ECO:0000313" key="5">
    <source>
        <dbReference type="Proteomes" id="UP001241092"/>
    </source>
</evidence>
<accession>A0AAI8TRD3</accession>
<evidence type="ECO:0000313" key="4">
    <source>
        <dbReference type="Proteomes" id="UP000465622"/>
    </source>
</evidence>
<protein>
    <recommendedName>
        <fullName evidence="6">ATPase</fullName>
    </recommendedName>
</protein>
<reference evidence="3" key="3">
    <citation type="submission" date="2023-03" db="EMBL/GenBank/DDBJ databases">
        <title>Draft genome sequence of a Mycolicibacterium mageritense strain H4_3_1 isolated from a hybrid biological-inorganic system reactor.</title>
        <authorList>
            <person name="Feng X."/>
            <person name="Kazama D."/>
            <person name="Sato K."/>
            <person name="Kobayashi H."/>
        </authorList>
    </citation>
    <scope>NUCLEOTIDE SEQUENCE</scope>
    <source>
        <strain evidence="3">H4_3_1</strain>
    </source>
</reference>
<evidence type="ECO:0008006" key="6">
    <source>
        <dbReference type="Google" id="ProtNLM"/>
    </source>
</evidence>
<reference evidence="2" key="2">
    <citation type="submission" date="2020-02" db="EMBL/GenBank/DDBJ databases">
        <authorList>
            <person name="Matsumoto Y."/>
            <person name="Kinjo T."/>
            <person name="Motooka D."/>
            <person name="Nabeya D."/>
            <person name="Jung N."/>
            <person name="Uechi K."/>
            <person name="Horii T."/>
            <person name="Iida T."/>
            <person name="Fujita J."/>
            <person name="Nakamura S."/>
        </authorList>
    </citation>
    <scope>NUCLEOTIDE SEQUENCE</scope>
    <source>
        <strain evidence="2">JCM 12375</strain>
    </source>
</reference>
<gene>
    <name evidence="3" type="ORF">hbim_01093</name>
    <name evidence="2" type="ORF">MMAGJ_13010</name>
</gene>
<keyword evidence="4" id="KW-1185">Reference proteome</keyword>
<evidence type="ECO:0000256" key="1">
    <source>
        <dbReference type="SAM" id="SignalP"/>
    </source>
</evidence>
<reference evidence="2 4" key="1">
    <citation type="journal article" date="2019" name="Emerg. Microbes Infect.">
        <title>Comprehensive subspecies identification of 175 nontuberculous mycobacteria species based on 7547 genomic profiles.</title>
        <authorList>
            <person name="Matsumoto Y."/>
            <person name="Kinjo T."/>
            <person name="Motooka D."/>
            <person name="Nabeya D."/>
            <person name="Jung N."/>
            <person name="Uechi K."/>
            <person name="Horii T."/>
            <person name="Iida T."/>
            <person name="Fujita J."/>
            <person name="Nakamura S."/>
        </authorList>
    </citation>
    <scope>NUCLEOTIDE SEQUENCE [LARGE SCALE GENOMIC DNA]</scope>
    <source>
        <strain evidence="2 4">JCM 12375</strain>
    </source>
</reference>
<keyword evidence="1" id="KW-0732">Signal</keyword>
<dbReference type="Proteomes" id="UP001241092">
    <property type="component" value="Chromosome"/>
</dbReference>
<organism evidence="3 5">
    <name type="scientific">Mycolicibacterium mageritense</name>
    <name type="common">Mycobacterium mageritense</name>
    <dbReference type="NCBI Taxonomy" id="53462"/>
    <lineage>
        <taxon>Bacteria</taxon>
        <taxon>Bacillati</taxon>
        <taxon>Actinomycetota</taxon>
        <taxon>Actinomycetes</taxon>
        <taxon>Mycobacteriales</taxon>
        <taxon>Mycobacteriaceae</taxon>
        <taxon>Mycolicibacterium</taxon>
    </lineage>
</organism>
<dbReference type="AlphaFoldDB" id="A0AAI8TRD3"/>
<dbReference type="EMBL" id="AP022567">
    <property type="protein sequence ID" value="BBX32019.1"/>
    <property type="molecule type" value="Genomic_DNA"/>
</dbReference>
<dbReference type="EMBL" id="AP027452">
    <property type="protein sequence ID" value="BDY27172.1"/>
    <property type="molecule type" value="Genomic_DNA"/>
</dbReference>